<dbReference type="GO" id="GO:0030246">
    <property type="term" value="F:carbohydrate binding"/>
    <property type="evidence" value="ECO:0007669"/>
    <property type="project" value="InterPro"/>
</dbReference>
<gene>
    <name evidence="8" type="ORF">DB31_0873</name>
</gene>
<dbReference type="Gene3D" id="2.60.40.1120">
    <property type="entry name" value="Carboxypeptidase-like, regulatory domain"/>
    <property type="match status" value="2"/>
</dbReference>
<dbReference type="RefSeq" id="WP_044192230.1">
    <property type="nucleotide sequence ID" value="NZ_JMCB01000010.1"/>
</dbReference>
<dbReference type="Proteomes" id="UP000028725">
    <property type="component" value="Unassembled WGS sequence"/>
</dbReference>
<dbReference type="GO" id="GO:0009279">
    <property type="term" value="C:cell outer membrane"/>
    <property type="evidence" value="ECO:0007669"/>
    <property type="project" value="UniProtKB-SubCell"/>
</dbReference>
<dbReference type="EMBL" id="JMCB01000010">
    <property type="protein sequence ID" value="KFE66400.1"/>
    <property type="molecule type" value="Genomic_DNA"/>
</dbReference>
<feature type="region of interest" description="Disordered" evidence="5">
    <location>
        <begin position="35"/>
        <end position="148"/>
    </location>
</feature>
<dbReference type="SUPFAM" id="SSF49452">
    <property type="entry name" value="Starch-binding domain-like"/>
    <property type="match status" value="2"/>
</dbReference>
<feature type="signal peptide" evidence="6">
    <location>
        <begin position="1"/>
        <end position="29"/>
    </location>
</feature>
<evidence type="ECO:0000256" key="2">
    <source>
        <dbReference type="ARBA" id="ARBA00023136"/>
    </source>
</evidence>
<evidence type="ECO:0000256" key="6">
    <source>
        <dbReference type="SAM" id="SignalP"/>
    </source>
</evidence>
<organism evidence="8 9">
    <name type="scientific">Hyalangium minutum</name>
    <dbReference type="NCBI Taxonomy" id="394096"/>
    <lineage>
        <taxon>Bacteria</taxon>
        <taxon>Pseudomonadati</taxon>
        <taxon>Myxococcota</taxon>
        <taxon>Myxococcia</taxon>
        <taxon>Myxococcales</taxon>
        <taxon>Cystobacterineae</taxon>
        <taxon>Archangiaceae</taxon>
        <taxon>Hyalangium</taxon>
    </lineage>
</organism>
<dbReference type="PRINTS" id="PR01021">
    <property type="entry name" value="OMPADOMAIN"/>
</dbReference>
<evidence type="ECO:0000256" key="1">
    <source>
        <dbReference type="ARBA" id="ARBA00004442"/>
    </source>
</evidence>
<keyword evidence="3" id="KW-0998">Cell outer membrane</keyword>
<dbReference type="PANTHER" id="PTHR30329">
    <property type="entry name" value="STATOR ELEMENT OF FLAGELLAR MOTOR COMPLEX"/>
    <property type="match status" value="1"/>
</dbReference>
<dbReference type="InterPro" id="IPR050330">
    <property type="entry name" value="Bact_OuterMem_StrucFunc"/>
</dbReference>
<dbReference type="InterPro" id="IPR006664">
    <property type="entry name" value="OMP_bac"/>
</dbReference>
<dbReference type="AlphaFoldDB" id="A0A085WFD7"/>
<evidence type="ECO:0000259" key="7">
    <source>
        <dbReference type="PROSITE" id="PS51123"/>
    </source>
</evidence>
<dbReference type="InterPro" id="IPR013784">
    <property type="entry name" value="Carb-bd-like_fold"/>
</dbReference>
<sequence>MRPSRIFPPLALLRASLLTATLAASTAHAQATEEWNTFPPTSTPNTPAAPPVKSAPAVSDKQPATQPSAASPATAPAPAPAQPSSTSAASPAPTQQQPTPASSASKSAPAAPAEPEPVVVSTQERFQPGSEPRTPSTLHNAWTDPKNLRHTSSAVGGVGLLRVAGADLGAKGVLRFSVTGEYFKNANFPVQSAEDTRTAGTFALSYVPLEFLEVFAAYGVSANTNSRSSPNLIQALGDITLGVRGSRQWAKGFWAGVDLRAMSFSGVGNQDVSRYALGFAPRVLATYDLRQINAKLPLRVHGNLGLILDGTGDLVTTTRLNAAEEFALNVNRFNRLGLGLGVEAPLPAVTPFLEFNLAYPLGVGGEGLVAPNGETVSAASAAYKTFNVGAKITALRDVTFTVGAEIGLTRVVGLGVPATPPLNLFFGAAYSVDLLGSSTTRIIETIRERKVEGAASAAPQTAQVSGVILDSATRKPIPGVLVTVPGAGLPPVATEAETGRFLTHPLPAGPVRIAAQKDGYRLVEHDMKLTAGETSTVELTMEAMARPALFNVSTTSKKKPVAATLRLQGPKNQEFATSESATGPSKLEVPAGRYTVNVTSPGYLAQTRDVQVSEGGTLDLAFELEPEPKKKLVEVKENKIEILQQVHFGTGKAVILADSYPLLAQVVDAIVRNDIKRVRIEGHTDNQGPADFNLQLSKDRAQAVATHLIKAGIDPARIEVEGFGDTRPIAPNLTPRGRELNRRVEFVILER</sequence>
<dbReference type="Gene3D" id="3.30.1330.60">
    <property type="entry name" value="OmpA-like domain"/>
    <property type="match status" value="1"/>
</dbReference>
<protein>
    <recommendedName>
        <fullName evidence="7">OmpA-like domain-containing protein</fullName>
    </recommendedName>
</protein>
<dbReference type="PROSITE" id="PS51123">
    <property type="entry name" value="OMPA_2"/>
    <property type="match status" value="1"/>
</dbReference>
<dbReference type="InterPro" id="IPR036737">
    <property type="entry name" value="OmpA-like_sf"/>
</dbReference>
<dbReference type="InterPro" id="IPR006665">
    <property type="entry name" value="OmpA-like"/>
</dbReference>
<evidence type="ECO:0000256" key="5">
    <source>
        <dbReference type="SAM" id="MobiDB-lite"/>
    </source>
</evidence>
<evidence type="ECO:0000313" key="8">
    <source>
        <dbReference type="EMBL" id="KFE66400.1"/>
    </source>
</evidence>
<evidence type="ECO:0000313" key="9">
    <source>
        <dbReference type="Proteomes" id="UP000028725"/>
    </source>
</evidence>
<evidence type="ECO:0000256" key="4">
    <source>
        <dbReference type="PROSITE-ProRule" id="PRU00473"/>
    </source>
</evidence>
<dbReference type="Pfam" id="PF00691">
    <property type="entry name" value="OmpA"/>
    <property type="match status" value="1"/>
</dbReference>
<dbReference type="STRING" id="394096.DB31_0873"/>
<feature type="chain" id="PRO_5001799654" description="OmpA-like domain-containing protein" evidence="6">
    <location>
        <begin position="30"/>
        <end position="751"/>
    </location>
</feature>
<evidence type="ECO:0000256" key="3">
    <source>
        <dbReference type="ARBA" id="ARBA00023237"/>
    </source>
</evidence>
<dbReference type="SUPFAM" id="SSF103088">
    <property type="entry name" value="OmpA-like"/>
    <property type="match status" value="1"/>
</dbReference>
<keyword evidence="2 4" id="KW-0472">Membrane</keyword>
<dbReference type="CDD" id="cd07185">
    <property type="entry name" value="OmpA_C-like"/>
    <property type="match status" value="1"/>
</dbReference>
<accession>A0A085WFD7</accession>
<feature type="compositionally biased region" description="Low complexity" evidence="5">
    <location>
        <begin position="82"/>
        <end position="113"/>
    </location>
</feature>
<proteinExistence type="predicted"/>
<dbReference type="Pfam" id="PF13620">
    <property type="entry name" value="CarboxypepD_reg"/>
    <property type="match status" value="1"/>
</dbReference>
<name>A0A085WFD7_9BACT</name>
<keyword evidence="9" id="KW-1185">Reference proteome</keyword>
<feature type="domain" description="OmpA-like" evidence="7">
    <location>
        <begin position="635"/>
        <end position="751"/>
    </location>
</feature>
<keyword evidence="6" id="KW-0732">Signal</keyword>
<reference evidence="8 9" key="1">
    <citation type="submission" date="2014-04" db="EMBL/GenBank/DDBJ databases">
        <title>Genome assembly of Hyalangium minutum DSM 14724.</title>
        <authorList>
            <person name="Sharma G."/>
            <person name="Subramanian S."/>
        </authorList>
    </citation>
    <scope>NUCLEOTIDE SEQUENCE [LARGE SCALE GENOMIC DNA]</scope>
    <source>
        <strain evidence="8 9">DSM 14724</strain>
    </source>
</reference>
<feature type="compositionally biased region" description="Low complexity" evidence="5">
    <location>
        <begin position="35"/>
        <end position="74"/>
    </location>
</feature>
<comment type="subcellular location">
    <subcellularLocation>
        <location evidence="1">Cell outer membrane</location>
    </subcellularLocation>
</comment>
<comment type="caution">
    <text evidence="8">The sequence shown here is derived from an EMBL/GenBank/DDBJ whole genome shotgun (WGS) entry which is preliminary data.</text>
</comment>
<dbReference type="PANTHER" id="PTHR30329:SF21">
    <property type="entry name" value="LIPOPROTEIN YIAD-RELATED"/>
    <property type="match status" value="1"/>
</dbReference>